<sequence length="1040" mass="114522">MLSPRLRVACLGRRSRALPGCSSATVGRFSLQNVTTASASLSGGPGRSRSPGSRLQQFQVRGKKTRTVVKLDELPQGLVMPSQPFPPEEDGPAYPTVVLQARRNMQKFDNCVLLTRVGSFYELYLDQAEEYGPLLNLKVAQKKTSAGPVPMAGFPFFQLDRFLKILVQDFNRHVAIAEEFPNGPSEKVKSGGLMHDRRVARIVTPGTLIDENFMDPYANNYVMAIHLPEPVASDDTSRQEGNQLIHALHPTNDAPTSVGLAWLDLSTGCFFTQPTSLASLGSVLSRVSPREIILDKALESDQNHELLSILQEERHLVSYSPQGDLRKLSDWSPMLEDEIPAQTAEKFTDGEVQAGSLLLHYVRDRLQGLNMKLQPPLRHEGMHIMSIDKNSMRSLEIKQTIKDGTFRGSLLHAIRRTVTKSGARLLNEWLSSPSTSLDVINFRQELVSRFIQDEDLRDAIVVLLRRSHDSQRLVQKFALNRGDPDDLLRLANTIKATEDIVNLLNASVSSRQGSDGPQEDCLSAMVGRISLKQPLKLAQSIRDAIDEEGLVQQHQMEDSEAGEMIALAQEIVKTEGTAEDSSLLPKGASAKAAKRKAPSLREHYGEDNEVWIMKPGASKVLSHLHDELVALRQEKDELTETLRRRLNAASLTLRWTPGLGHICHVKGKDARRTPEITATNESVEAPTTIRTLSSSRTTRSFHQPEWTALGEAIDKLRLQIRAEEQRVFSSLRSSVVHNLVKLRRNALVLDELDIATSFARLATEQHLVRPILNTSQQTVIIGGRHPTVEGGLAEQGRTFQRNDLRLGGGKGNGRVWLITGPNMAGKSTFLRQNALITVLAQIGCYVPADYAELGIVDAIFSRVGSADNLYQNQSTFMVEMLETASILRQATPWSFVIMDEVGRGTTPEDGTAVAFASLHHLLHVNKCRALFATHFHGIADLVAKQGLRVEDGGPGGVVDMYCTDVQEDDQGGFIYVHKLRKGINRQSHALKVARLAGLPEHAIQVAQEVVRGSGADMATSTLTSSQIGDEPAKASAMIAG</sequence>
<feature type="coiled-coil region" evidence="7">
    <location>
        <begin position="621"/>
        <end position="648"/>
    </location>
</feature>
<gene>
    <name evidence="10" type="ORF">MMYC01_207372</name>
</gene>
<dbReference type="Pfam" id="PF01624">
    <property type="entry name" value="MutS_I"/>
    <property type="match status" value="1"/>
</dbReference>
<dbReference type="GO" id="GO:0006298">
    <property type="term" value="P:mismatch repair"/>
    <property type="evidence" value="ECO:0007669"/>
    <property type="project" value="InterPro"/>
</dbReference>
<evidence type="ECO:0000256" key="3">
    <source>
        <dbReference type="ARBA" id="ARBA00022763"/>
    </source>
</evidence>
<name>A0A175VXM2_9PEZI</name>
<dbReference type="SUPFAM" id="SSF52540">
    <property type="entry name" value="P-loop containing nucleoside triphosphate hydrolases"/>
    <property type="match status" value="1"/>
</dbReference>
<evidence type="ECO:0000256" key="5">
    <source>
        <dbReference type="ARBA" id="ARBA00023125"/>
    </source>
</evidence>
<evidence type="ECO:0000256" key="2">
    <source>
        <dbReference type="ARBA" id="ARBA00022741"/>
    </source>
</evidence>
<dbReference type="SMART" id="SM00534">
    <property type="entry name" value="MUTSac"/>
    <property type="match status" value="1"/>
</dbReference>
<dbReference type="InterPro" id="IPR000432">
    <property type="entry name" value="DNA_mismatch_repair_MutS_C"/>
</dbReference>
<dbReference type="Gene3D" id="3.30.420.110">
    <property type="entry name" value="MutS, connector domain"/>
    <property type="match status" value="1"/>
</dbReference>
<dbReference type="Pfam" id="PF05192">
    <property type="entry name" value="MutS_III"/>
    <property type="match status" value="1"/>
</dbReference>
<dbReference type="InterPro" id="IPR007860">
    <property type="entry name" value="DNA_mmatch_repair_MutS_con_dom"/>
</dbReference>
<dbReference type="PANTHER" id="PTHR11361:SF34">
    <property type="entry name" value="DNA MISMATCH REPAIR PROTEIN MSH1, MITOCHONDRIAL"/>
    <property type="match status" value="1"/>
</dbReference>
<evidence type="ECO:0000313" key="10">
    <source>
        <dbReference type="EMBL" id="KXX75909.1"/>
    </source>
</evidence>
<dbReference type="FunFam" id="3.40.50.300:FF:001238">
    <property type="entry name" value="DNA mismatch repair protein"/>
    <property type="match status" value="1"/>
</dbReference>
<keyword evidence="5" id="KW-0238">DNA-binding</keyword>
<dbReference type="InterPro" id="IPR027417">
    <property type="entry name" value="P-loop_NTPase"/>
</dbReference>
<evidence type="ECO:0000256" key="4">
    <source>
        <dbReference type="ARBA" id="ARBA00022840"/>
    </source>
</evidence>
<dbReference type="SUPFAM" id="SSF48334">
    <property type="entry name" value="DNA repair protein MutS, domain III"/>
    <property type="match status" value="1"/>
</dbReference>
<keyword evidence="3" id="KW-0227">DNA damage</keyword>
<dbReference type="GO" id="GO:0005739">
    <property type="term" value="C:mitochondrion"/>
    <property type="evidence" value="ECO:0007669"/>
    <property type="project" value="TreeGrafter"/>
</dbReference>
<accession>A0A175VXM2</accession>
<feature type="region of interest" description="Disordered" evidence="8">
    <location>
        <begin position="576"/>
        <end position="600"/>
    </location>
</feature>
<keyword evidence="6" id="KW-0234">DNA repair</keyword>
<dbReference type="InterPro" id="IPR007696">
    <property type="entry name" value="DNA_mismatch_repair_MutS_core"/>
</dbReference>
<dbReference type="GO" id="GO:0030983">
    <property type="term" value="F:mismatched DNA binding"/>
    <property type="evidence" value="ECO:0007669"/>
    <property type="project" value="InterPro"/>
</dbReference>
<dbReference type="InterPro" id="IPR045076">
    <property type="entry name" value="MutS"/>
</dbReference>
<reference evidence="10 11" key="1">
    <citation type="journal article" date="2016" name="Genome Announc.">
        <title>Genome Sequence of Madurella mycetomatis mm55, Isolated from a Human Mycetoma Case in Sudan.</title>
        <authorList>
            <person name="Smit S."/>
            <person name="Derks M.F."/>
            <person name="Bervoets S."/>
            <person name="Fahal A."/>
            <person name="van Leeuwen W."/>
            <person name="van Belkum A."/>
            <person name="van de Sande W.W."/>
        </authorList>
    </citation>
    <scope>NUCLEOTIDE SEQUENCE [LARGE SCALE GENOMIC DNA]</scope>
    <source>
        <strain evidence="11">mm55</strain>
    </source>
</reference>
<keyword evidence="11" id="KW-1185">Reference proteome</keyword>
<feature type="region of interest" description="Disordered" evidence="8">
    <location>
        <begin position="1020"/>
        <end position="1040"/>
    </location>
</feature>
<dbReference type="GO" id="GO:0043504">
    <property type="term" value="P:mitochondrial DNA repair"/>
    <property type="evidence" value="ECO:0007669"/>
    <property type="project" value="TreeGrafter"/>
</dbReference>
<dbReference type="Gene3D" id="3.40.50.300">
    <property type="entry name" value="P-loop containing nucleotide triphosphate hydrolases"/>
    <property type="match status" value="1"/>
</dbReference>
<comment type="caution">
    <text evidence="10">The sequence shown here is derived from an EMBL/GenBank/DDBJ whole genome shotgun (WGS) entry which is preliminary data.</text>
</comment>
<keyword evidence="4" id="KW-0067">ATP-binding</keyword>
<dbReference type="InterPro" id="IPR017261">
    <property type="entry name" value="DNA_mismatch_repair_MutS/MSH"/>
</dbReference>
<proteinExistence type="inferred from homology"/>
<dbReference type="VEuPathDB" id="FungiDB:MMYC01_207372"/>
<dbReference type="InterPro" id="IPR036187">
    <property type="entry name" value="DNA_mismatch_repair_MutS_sf"/>
</dbReference>
<dbReference type="GO" id="GO:0140664">
    <property type="term" value="F:ATP-dependent DNA damage sensor activity"/>
    <property type="evidence" value="ECO:0007669"/>
    <property type="project" value="InterPro"/>
</dbReference>
<evidence type="ECO:0000313" key="11">
    <source>
        <dbReference type="Proteomes" id="UP000078237"/>
    </source>
</evidence>
<evidence type="ECO:0000256" key="7">
    <source>
        <dbReference type="SAM" id="Coils"/>
    </source>
</evidence>
<dbReference type="GO" id="GO:0005634">
    <property type="term" value="C:nucleus"/>
    <property type="evidence" value="ECO:0007669"/>
    <property type="project" value="TreeGrafter"/>
</dbReference>
<dbReference type="PROSITE" id="PS00486">
    <property type="entry name" value="DNA_MISMATCH_REPAIR_2"/>
    <property type="match status" value="1"/>
</dbReference>
<dbReference type="SMART" id="SM00533">
    <property type="entry name" value="MUTSd"/>
    <property type="match status" value="1"/>
</dbReference>
<comment type="similarity">
    <text evidence="1">Belongs to the DNA mismatch repair MutS family.</text>
</comment>
<dbReference type="STRING" id="100816.A0A175VXM2"/>
<keyword evidence="7" id="KW-0175">Coiled coil</keyword>
<dbReference type="EMBL" id="LCTW02000241">
    <property type="protein sequence ID" value="KXX75909.1"/>
    <property type="molecule type" value="Genomic_DNA"/>
</dbReference>
<feature type="domain" description="DNA mismatch repair proteins mutS family" evidence="9">
    <location>
        <begin position="894"/>
        <end position="910"/>
    </location>
</feature>
<dbReference type="PIRSF" id="PIRSF037677">
    <property type="entry name" value="DNA_mis_repair_Msh6"/>
    <property type="match status" value="1"/>
</dbReference>
<keyword evidence="2" id="KW-0547">Nucleotide-binding</keyword>
<evidence type="ECO:0000259" key="9">
    <source>
        <dbReference type="PROSITE" id="PS00486"/>
    </source>
</evidence>
<evidence type="ECO:0000256" key="6">
    <source>
        <dbReference type="ARBA" id="ARBA00023204"/>
    </source>
</evidence>
<dbReference type="InterPro" id="IPR007695">
    <property type="entry name" value="DNA_mismatch_repair_MutS-lik_N"/>
</dbReference>
<dbReference type="Pfam" id="PF00488">
    <property type="entry name" value="MutS_V"/>
    <property type="match status" value="1"/>
</dbReference>
<feature type="compositionally biased region" description="Low complexity" evidence="8">
    <location>
        <begin position="37"/>
        <end position="55"/>
    </location>
</feature>
<dbReference type="Gene3D" id="3.40.1170.10">
    <property type="entry name" value="DNA repair protein MutS, domain I"/>
    <property type="match status" value="1"/>
</dbReference>
<dbReference type="AlphaFoldDB" id="A0A175VXM2"/>
<dbReference type="SUPFAM" id="SSF55271">
    <property type="entry name" value="DNA repair protein MutS, domain I"/>
    <property type="match status" value="1"/>
</dbReference>
<dbReference type="FunFam" id="3.40.1170.10:FF:000010">
    <property type="entry name" value="DNA mismatch repair protein Msh1"/>
    <property type="match status" value="1"/>
</dbReference>
<dbReference type="SUPFAM" id="SSF53150">
    <property type="entry name" value="DNA repair protein MutS, domain II"/>
    <property type="match status" value="1"/>
</dbReference>
<organism evidence="10 11">
    <name type="scientific">Madurella mycetomatis</name>
    <dbReference type="NCBI Taxonomy" id="100816"/>
    <lineage>
        <taxon>Eukaryota</taxon>
        <taxon>Fungi</taxon>
        <taxon>Dikarya</taxon>
        <taxon>Ascomycota</taxon>
        <taxon>Pezizomycotina</taxon>
        <taxon>Sordariomycetes</taxon>
        <taxon>Sordariomycetidae</taxon>
        <taxon>Sordariales</taxon>
        <taxon>Sordariales incertae sedis</taxon>
        <taxon>Madurella</taxon>
    </lineage>
</organism>
<dbReference type="PANTHER" id="PTHR11361">
    <property type="entry name" value="DNA MISMATCH REPAIR PROTEIN MUTS FAMILY MEMBER"/>
    <property type="match status" value="1"/>
</dbReference>
<feature type="region of interest" description="Disordered" evidence="8">
    <location>
        <begin position="37"/>
        <end position="59"/>
    </location>
</feature>
<dbReference type="OrthoDB" id="2534523at2759"/>
<evidence type="ECO:0000256" key="8">
    <source>
        <dbReference type="SAM" id="MobiDB-lite"/>
    </source>
</evidence>
<dbReference type="InterPro" id="IPR016151">
    <property type="entry name" value="DNA_mismatch_repair_MutS_N"/>
</dbReference>
<dbReference type="Gene3D" id="1.10.1420.10">
    <property type="match status" value="2"/>
</dbReference>
<dbReference type="GO" id="GO:0005524">
    <property type="term" value="F:ATP binding"/>
    <property type="evidence" value="ECO:0007669"/>
    <property type="project" value="UniProtKB-KW"/>
</dbReference>
<dbReference type="Pfam" id="PF05188">
    <property type="entry name" value="MutS_II"/>
    <property type="match status" value="1"/>
</dbReference>
<dbReference type="FunFam" id="1.10.1420.10:FF:000042">
    <property type="entry name" value="DNA mismatch repair protein Msh1"/>
    <property type="match status" value="1"/>
</dbReference>
<dbReference type="InterPro" id="IPR036678">
    <property type="entry name" value="MutS_con_dom_sf"/>
</dbReference>
<dbReference type="Proteomes" id="UP000078237">
    <property type="component" value="Unassembled WGS sequence"/>
</dbReference>
<protein>
    <submittedName>
        <fullName evidence="10">MutS protein 1</fullName>
    </submittedName>
</protein>
<evidence type="ECO:0000256" key="1">
    <source>
        <dbReference type="ARBA" id="ARBA00006271"/>
    </source>
</evidence>